<dbReference type="EMBL" id="JBHRYB010000013">
    <property type="protein sequence ID" value="MFC3680918.1"/>
    <property type="molecule type" value="Genomic_DNA"/>
</dbReference>
<dbReference type="InterPro" id="IPR004045">
    <property type="entry name" value="Glutathione_S-Trfase_N"/>
</dbReference>
<dbReference type="PANTHER" id="PTHR44051">
    <property type="entry name" value="GLUTATHIONE S-TRANSFERASE-RELATED"/>
    <property type="match status" value="1"/>
</dbReference>
<dbReference type="RefSeq" id="WP_376867021.1">
    <property type="nucleotide sequence ID" value="NZ_JBHRYB010000013.1"/>
</dbReference>
<evidence type="ECO:0000259" key="2">
    <source>
        <dbReference type="PROSITE" id="PS50404"/>
    </source>
</evidence>
<dbReference type="SUPFAM" id="SSF52833">
    <property type="entry name" value="Thioredoxin-like"/>
    <property type="match status" value="1"/>
</dbReference>
<dbReference type="Gene3D" id="3.40.30.10">
    <property type="entry name" value="Glutaredoxin"/>
    <property type="match status" value="1"/>
</dbReference>
<dbReference type="Proteomes" id="UP001595722">
    <property type="component" value="Unassembled WGS sequence"/>
</dbReference>
<organism evidence="4 5">
    <name type="scientific">Bacterioplanoides pacificum</name>
    <dbReference type="NCBI Taxonomy" id="1171596"/>
    <lineage>
        <taxon>Bacteria</taxon>
        <taxon>Pseudomonadati</taxon>
        <taxon>Pseudomonadota</taxon>
        <taxon>Gammaproteobacteria</taxon>
        <taxon>Oceanospirillales</taxon>
        <taxon>Oceanospirillaceae</taxon>
        <taxon>Bacterioplanoides</taxon>
    </lineage>
</organism>
<feature type="domain" description="GST C-terminal" evidence="3">
    <location>
        <begin position="87"/>
        <end position="203"/>
    </location>
</feature>
<dbReference type="PROSITE" id="PS50404">
    <property type="entry name" value="GST_NTER"/>
    <property type="match status" value="1"/>
</dbReference>
<dbReference type="PROSITE" id="PS50405">
    <property type="entry name" value="GST_CTER"/>
    <property type="match status" value="1"/>
</dbReference>
<comment type="similarity">
    <text evidence="1">Belongs to the GST superfamily.</text>
</comment>
<dbReference type="Pfam" id="PF02798">
    <property type="entry name" value="GST_N"/>
    <property type="match status" value="1"/>
</dbReference>
<protein>
    <submittedName>
        <fullName evidence="4">Glutathione S-transferase family protein</fullName>
    </submittedName>
</protein>
<evidence type="ECO:0000313" key="4">
    <source>
        <dbReference type="EMBL" id="MFC3680918.1"/>
    </source>
</evidence>
<dbReference type="InterPro" id="IPR036249">
    <property type="entry name" value="Thioredoxin-like_sf"/>
</dbReference>
<evidence type="ECO:0000313" key="5">
    <source>
        <dbReference type="Proteomes" id="UP001595722"/>
    </source>
</evidence>
<name>A0ABV7VVA2_9GAMM</name>
<comment type="caution">
    <text evidence="4">The sequence shown here is derived from an EMBL/GenBank/DDBJ whole genome shotgun (WGS) entry which is preliminary data.</text>
</comment>
<dbReference type="SUPFAM" id="SSF47616">
    <property type="entry name" value="GST C-terminal domain-like"/>
    <property type="match status" value="1"/>
</dbReference>
<dbReference type="SFLD" id="SFLDS00019">
    <property type="entry name" value="Glutathione_Transferase_(cytos"/>
    <property type="match status" value="1"/>
</dbReference>
<keyword evidence="5" id="KW-1185">Reference proteome</keyword>
<dbReference type="InterPro" id="IPR034345">
    <property type="entry name" value="Gtt2-like_N"/>
</dbReference>
<accession>A0ABV7VVA2</accession>
<dbReference type="CDD" id="cd03051">
    <property type="entry name" value="GST_N_GTT2_like"/>
    <property type="match status" value="1"/>
</dbReference>
<dbReference type="InterPro" id="IPR004046">
    <property type="entry name" value="GST_C"/>
</dbReference>
<dbReference type="SFLD" id="SFLDG00358">
    <property type="entry name" value="Main_(cytGST)"/>
    <property type="match status" value="1"/>
</dbReference>
<dbReference type="Pfam" id="PF00043">
    <property type="entry name" value="GST_C"/>
    <property type="match status" value="1"/>
</dbReference>
<dbReference type="InterPro" id="IPR036282">
    <property type="entry name" value="Glutathione-S-Trfase_C_sf"/>
</dbReference>
<dbReference type="PANTHER" id="PTHR44051:SF8">
    <property type="entry name" value="GLUTATHIONE S-TRANSFERASE GSTA"/>
    <property type="match status" value="1"/>
</dbReference>
<dbReference type="InterPro" id="IPR040079">
    <property type="entry name" value="Glutathione_S-Trfase"/>
</dbReference>
<gene>
    <name evidence="4" type="ORF">ACFOMG_12485</name>
</gene>
<dbReference type="InterPro" id="IPR010987">
    <property type="entry name" value="Glutathione-S-Trfase_C-like"/>
</dbReference>
<sequence length="203" mass="23185">MKLYDADYAPSPRRVRMFMAEKGLSGVETVKFDLPKGENLSAEFARKNPLQKVPVLELDNGICISEAAAIYRYLEETHPDKPLLGTSAEEKALIEMWDRRLEFAFLYPVFQSFQHGSGIFKDRMTPVAEWAVEARNIAASFYPLLEEQLSHHTYVVGDNVTAADITALVTLEFAKVIKLRAGEEHPNILRWHELMKQRPSYRA</sequence>
<evidence type="ECO:0000256" key="1">
    <source>
        <dbReference type="RuleBase" id="RU003494"/>
    </source>
</evidence>
<reference evidence="5" key="1">
    <citation type="journal article" date="2019" name="Int. J. Syst. Evol. Microbiol.">
        <title>The Global Catalogue of Microorganisms (GCM) 10K type strain sequencing project: providing services to taxonomists for standard genome sequencing and annotation.</title>
        <authorList>
            <consortium name="The Broad Institute Genomics Platform"/>
            <consortium name="The Broad Institute Genome Sequencing Center for Infectious Disease"/>
            <person name="Wu L."/>
            <person name="Ma J."/>
        </authorList>
    </citation>
    <scope>NUCLEOTIDE SEQUENCE [LARGE SCALE GENOMIC DNA]</scope>
    <source>
        <strain evidence="5">KCTC 42424</strain>
    </source>
</reference>
<proteinExistence type="inferred from homology"/>
<feature type="domain" description="GST N-terminal" evidence="2">
    <location>
        <begin position="1"/>
        <end position="82"/>
    </location>
</feature>
<evidence type="ECO:0000259" key="3">
    <source>
        <dbReference type="PROSITE" id="PS50405"/>
    </source>
</evidence>
<dbReference type="Gene3D" id="1.20.1050.10">
    <property type="match status" value="1"/>
</dbReference>